<organism evidence="1 2">
    <name type="scientific">Paramecium sonneborni</name>
    <dbReference type="NCBI Taxonomy" id="65129"/>
    <lineage>
        <taxon>Eukaryota</taxon>
        <taxon>Sar</taxon>
        <taxon>Alveolata</taxon>
        <taxon>Ciliophora</taxon>
        <taxon>Intramacronucleata</taxon>
        <taxon>Oligohymenophorea</taxon>
        <taxon>Peniculida</taxon>
        <taxon>Parameciidae</taxon>
        <taxon>Paramecium</taxon>
    </lineage>
</organism>
<keyword evidence="2" id="KW-1185">Reference proteome</keyword>
<sequence length="70" mass="8286">MPFDGCLNCSFHLNNNAKFLFKVNAYCVMMNIISIQNLIYVKPTLEIKQFKDKNNVMMILFFYIQLQLQS</sequence>
<dbReference type="EMBL" id="CAJJDN010000276">
    <property type="protein sequence ID" value="CAD8130310.1"/>
    <property type="molecule type" value="Genomic_DNA"/>
</dbReference>
<protein>
    <submittedName>
        <fullName evidence="1">Uncharacterized protein</fullName>
    </submittedName>
</protein>
<gene>
    <name evidence="1" type="ORF">PSON_ATCC_30995.1.T2760002</name>
</gene>
<dbReference type="Proteomes" id="UP000692954">
    <property type="component" value="Unassembled WGS sequence"/>
</dbReference>
<comment type="caution">
    <text evidence="1">The sequence shown here is derived from an EMBL/GenBank/DDBJ whole genome shotgun (WGS) entry which is preliminary data.</text>
</comment>
<evidence type="ECO:0000313" key="2">
    <source>
        <dbReference type="Proteomes" id="UP000692954"/>
    </source>
</evidence>
<proteinExistence type="predicted"/>
<name>A0A8S1RSK7_9CILI</name>
<reference evidence="1" key="1">
    <citation type="submission" date="2021-01" db="EMBL/GenBank/DDBJ databases">
        <authorList>
            <consortium name="Genoscope - CEA"/>
            <person name="William W."/>
        </authorList>
    </citation>
    <scope>NUCLEOTIDE SEQUENCE</scope>
</reference>
<dbReference type="AlphaFoldDB" id="A0A8S1RSK7"/>
<evidence type="ECO:0000313" key="1">
    <source>
        <dbReference type="EMBL" id="CAD8130310.1"/>
    </source>
</evidence>
<accession>A0A8S1RSK7</accession>